<organism evidence="1">
    <name type="scientific">marine sediment metagenome</name>
    <dbReference type="NCBI Taxonomy" id="412755"/>
    <lineage>
        <taxon>unclassified sequences</taxon>
        <taxon>metagenomes</taxon>
        <taxon>ecological metagenomes</taxon>
    </lineage>
</organism>
<protein>
    <submittedName>
        <fullName evidence="1">Uncharacterized protein</fullName>
    </submittedName>
</protein>
<comment type="caution">
    <text evidence="1">The sequence shown here is derived from an EMBL/GenBank/DDBJ whole genome shotgun (WGS) entry which is preliminary data.</text>
</comment>
<reference evidence="1" key="1">
    <citation type="journal article" date="2014" name="Front. Microbiol.">
        <title>High frequency of phylogenetically diverse reductive dehalogenase-homologous genes in deep subseafloor sedimentary metagenomes.</title>
        <authorList>
            <person name="Kawai M."/>
            <person name="Futagami T."/>
            <person name="Toyoda A."/>
            <person name="Takaki Y."/>
            <person name="Nishi S."/>
            <person name="Hori S."/>
            <person name="Arai W."/>
            <person name="Tsubouchi T."/>
            <person name="Morono Y."/>
            <person name="Uchiyama I."/>
            <person name="Ito T."/>
            <person name="Fujiyama A."/>
            <person name="Inagaki F."/>
            <person name="Takami H."/>
        </authorList>
    </citation>
    <scope>NUCLEOTIDE SEQUENCE</scope>
    <source>
        <strain evidence="1">Expedition CK06-06</strain>
    </source>
</reference>
<accession>X1MQA7</accession>
<name>X1MQA7_9ZZZZ</name>
<evidence type="ECO:0000313" key="1">
    <source>
        <dbReference type="EMBL" id="GAI16875.1"/>
    </source>
</evidence>
<dbReference type="AlphaFoldDB" id="X1MQA7"/>
<gene>
    <name evidence="1" type="ORF">S06H3_09593</name>
</gene>
<dbReference type="EMBL" id="BARV01004265">
    <property type="protein sequence ID" value="GAI16875.1"/>
    <property type="molecule type" value="Genomic_DNA"/>
</dbReference>
<proteinExistence type="predicted"/>
<feature type="non-terminal residue" evidence="1">
    <location>
        <position position="71"/>
    </location>
</feature>
<sequence>MDISALNYKSRNYAVVARQAAGISEKTYYNWLVKGKRGEEPFLQFLQLTRQAEAEVSFYSWLKRGIVGEEP</sequence>